<organism evidence="1">
    <name type="scientific">Physcomitrium patens</name>
    <name type="common">Spreading-leaved earth moss</name>
    <name type="synonym">Physcomitrella patens</name>
    <dbReference type="NCBI Taxonomy" id="3218"/>
    <lineage>
        <taxon>Eukaryota</taxon>
        <taxon>Viridiplantae</taxon>
        <taxon>Streptophyta</taxon>
        <taxon>Embryophyta</taxon>
        <taxon>Bryophyta</taxon>
        <taxon>Bryophytina</taxon>
        <taxon>Bryopsida</taxon>
        <taxon>Funariidae</taxon>
        <taxon>Funariales</taxon>
        <taxon>Funariaceae</taxon>
        <taxon>Physcomitrium</taxon>
    </lineage>
</organism>
<dbReference type="InParanoid" id="A0A2K1JBG7"/>
<gene>
    <name evidence="1" type="ORF">PHYPA_019161</name>
</gene>
<reference evidence="1 3" key="2">
    <citation type="journal article" date="2018" name="Plant J.">
        <title>The Physcomitrella patens chromosome-scale assembly reveals moss genome structure and evolution.</title>
        <authorList>
            <person name="Lang D."/>
            <person name="Ullrich K.K."/>
            <person name="Murat F."/>
            <person name="Fuchs J."/>
            <person name="Jenkins J."/>
            <person name="Haas F.B."/>
            <person name="Piednoel M."/>
            <person name="Gundlach H."/>
            <person name="Van Bel M."/>
            <person name="Meyberg R."/>
            <person name="Vives C."/>
            <person name="Morata J."/>
            <person name="Symeonidi A."/>
            <person name="Hiss M."/>
            <person name="Muchero W."/>
            <person name="Kamisugi Y."/>
            <person name="Saleh O."/>
            <person name="Blanc G."/>
            <person name="Decker E.L."/>
            <person name="van Gessel N."/>
            <person name="Grimwood J."/>
            <person name="Hayes R.D."/>
            <person name="Graham S.W."/>
            <person name="Gunter L.E."/>
            <person name="McDaniel S.F."/>
            <person name="Hoernstein S.N.W."/>
            <person name="Larsson A."/>
            <person name="Li F.W."/>
            <person name="Perroud P.F."/>
            <person name="Phillips J."/>
            <person name="Ranjan P."/>
            <person name="Rokshar D.S."/>
            <person name="Rothfels C.J."/>
            <person name="Schneider L."/>
            <person name="Shu S."/>
            <person name="Stevenson D.W."/>
            <person name="Thummler F."/>
            <person name="Tillich M."/>
            <person name="Villarreal Aguilar J.C."/>
            <person name="Widiez T."/>
            <person name="Wong G.K."/>
            <person name="Wymore A."/>
            <person name="Zhang Y."/>
            <person name="Zimmer A.D."/>
            <person name="Quatrano R.S."/>
            <person name="Mayer K.F.X."/>
            <person name="Goodstein D."/>
            <person name="Casacuberta J.M."/>
            <person name="Vandepoele K."/>
            <person name="Reski R."/>
            <person name="Cuming A.C."/>
            <person name="Tuskan G.A."/>
            <person name="Maumus F."/>
            <person name="Salse J."/>
            <person name="Schmutz J."/>
            <person name="Rensing S.A."/>
        </authorList>
    </citation>
    <scope>NUCLEOTIDE SEQUENCE [LARGE SCALE GENOMIC DNA]</scope>
    <source>
        <strain evidence="2 3">cv. Gransden 2004</strain>
    </source>
</reference>
<accession>A0A2K1JBG7</accession>
<reference evidence="1 3" key="1">
    <citation type="journal article" date="2008" name="Science">
        <title>The Physcomitrella genome reveals evolutionary insights into the conquest of land by plants.</title>
        <authorList>
            <person name="Rensing S."/>
            <person name="Lang D."/>
            <person name="Zimmer A."/>
            <person name="Terry A."/>
            <person name="Salamov A."/>
            <person name="Shapiro H."/>
            <person name="Nishiyama T."/>
            <person name="Perroud P.-F."/>
            <person name="Lindquist E."/>
            <person name="Kamisugi Y."/>
            <person name="Tanahashi T."/>
            <person name="Sakakibara K."/>
            <person name="Fujita T."/>
            <person name="Oishi K."/>
            <person name="Shin-I T."/>
            <person name="Kuroki Y."/>
            <person name="Toyoda A."/>
            <person name="Suzuki Y."/>
            <person name="Hashimoto A."/>
            <person name="Yamaguchi K."/>
            <person name="Sugano A."/>
            <person name="Kohara Y."/>
            <person name="Fujiyama A."/>
            <person name="Anterola A."/>
            <person name="Aoki S."/>
            <person name="Ashton N."/>
            <person name="Barbazuk W.B."/>
            <person name="Barker E."/>
            <person name="Bennetzen J."/>
            <person name="Bezanilla M."/>
            <person name="Blankenship R."/>
            <person name="Cho S.H."/>
            <person name="Dutcher S."/>
            <person name="Estelle M."/>
            <person name="Fawcett J.A."/>
            <person name="Gundlach H."/>
            <person name="Hanada K."/>
            <person name="Heyl A."/>
            <person name="Hicks K.A."/>
            <person name="Hugh J."/>
            <person name="Lohr M."/>
            <person name="Mayer K."/>
            <person name="Melkozernov A."/>
            <person name="Murata T."/>
            <person name="Nelson D."/>
            <person name="Pils B."/>
            <person name="Prigge M."/>
            <person name="Reiss B."/>
            <person name="Renner T."/>
            <person name="Rombauts S."/>
            <person name="Rushton P."/>
            <person name="Sanderfoot A."/>
            <person name="Schween G."/>
            <person name="Shiu S.-H."/>
            <person name="Stueber K."/>
            <person name="Theodoulou F.L."/>
            <person name="Tu H."/>
            <person name="Van de Peer Y."/>
            <person name="Verrier P.J."/>
            <person name="Waters E."/>
            <person name="Wood A."/>
            <person name="Yang L."/>
            <person name="Cove D."/>
            <person name="Cuming A."/>
            <person name="Hasebe M."/>
            <person name="Lucas S."/>
            <person name="Mishler D.B."/>
            <person name="Reski R."/>
            <person name="Grigoriev I."/>
            <person name="Quatrano R.S."/>
            <person name="Boore J.L."/>
        </authorList>
    </citation>
    <scope>NUCLEOTIDE SEQUENCE [LARGE SCALE GENOMIC DNA]</scope>
    <source>
        <strain evidence="2 3">cv. Gransden 2004</strain>
    </source>
</reference>
<dbReference type="Proteomes" id="UP000006727">
    <property type="component" value="Chromosome 15"/>
</dbReference>
<dbReference type="Gramene" id="Pp3c15_1300V3.2">
    <property type="protein sequence ID" value="Pp3c15_1300V3.2"/>
    <property type="gene ID" value="Pp3c15_1300"/>
</dbReference>
<evidence type="ECO:0000313" key="2">
    <source>
        <dbReference type="EnsemblPlants" id="Pp3c15_1300V3.1"/>
    </source>
</evidence>
<protein>
    <submittedName>
        <fullName evidence="1 2">Uncharacterized protein</fullName>
    </submittedName>
</protein>
<dbReference type="EMBL" id="ABEU02000015">
    <property type="protein sequence ID" value="PNR38883.1"/>
    <property type="molecule type" value="Genomic_DNA"/>
</dbReference>
<sequence>MSGYPQVQSLEAHLHLRPGFDVLVMEALREFLLLAKIGVRLRLELQRTVLSTNYGTFRKLQNGRSVDP</sequence>
<reference evidence="2" key="3">
    <citation type="submission" date="2020-12" db="UniProtKB">
        <authorList>
            <consortium name="EnsemblPlants"/>
        </authorList>
    </citation>
    <scope>IDENTIFICATION</scope>
</reference>
<name>A0A2K1JBG7_PHYPA</name>
<dbReference type="EnsemblPlants" id="Pp3c15_1300V3.1">
    <property type="protein sequence ID" value="Pp3c15_1300V3.1"/>
    <property type="gene ID" value="Pp3c15_1300"/>
</dbReference>
<dbReference type="EnsemblPlants" id="Pp3c15_1300V3.2">
    <property type="protein sequence ID" value="Pp3c15_1300V3.2"/>
    <property type="gene ID" value="Pp3c15_1300"/>
</dbReference>
<dbReference type="Gramene" id="Pp3c15_1300V3.1">
    <property type="protein sequence ID" value="Pp3c15_1300V3.1"/>
    <property type="gene ID" value="Pp3c15_1300"/>
</dbReference>
<evidence type="ECO:0000313" key="1">
    <source>
        <dbReference type="EMBL" id="PNR38883.1"/>
    </source>
</evidence>
<keyword evidence="3" id="KW-1185">Reference proteome</keyword>
<dbReference type="AlphaFoldDB" id="A0A2K1JBG7"/>
<dbReference type="PaxDb" id="3218-PP1S211_143V6.1"/>
<proteinExistence type="predicted"/>
<evidence type="ECO:0000313" key="3">
    <source>
        <dbReference type="Proteomes" id="UP000006727"/>
    </source>
</evidence>